<keyword evidence="3" id="KW-0862">Zinc</keyword>
<dbReference type="PANTHER" id="PTHR12857:SF0">
    <property type="entry name" value="CXXC MOTIF CONTAINING ZINC BINDING PROTEIN"/>
    <property type="match status" value="1"/>
</dbReference>
<proteinExistence type="inferred from homology"/>
<accession>A0A0N7ZB00</accession>
<dbReference type="GO" id="GO:0008270">
    <property type="term" value="F:zinc ion binding"/>
    <property type="evidence" value="ECO:0007669"/>
    <property type="project" value="TreeGrafter"/>
</dbReference>
<evidence type="ECO:0000256" key="3">
    <source>
        <dbReference type="ARBA" id="ARBA00022833"/>
    </source>
</evidence>
<evidence type="ECO:0000256" key="1">
    <source>
        <dbReference type="ARBA" id="ARBA00007818"/>
    </source>
</evidence>
<dbReference type="SUPFAM" id="SSF141678">
    <property type="entry name" value="MAL13P1.257-like"/>
    <property type="match status" value="1"/>
</dbReference>
<name>A0A0N7ZB00_SCYOL</name>
<dbReference type="Pfam" id="PF05907">
    <property type="entry name" value="CXXC_Zn-b_euk"/>
    <property type="match status" value="1"/>
</dbReference>
<evidence type="ECO:0000256" key="2">
    <source>
        <dbReference type="ARBA" id="ARBA00022723"/>
    </source>
</evidence>
<comment type="similarity">
    <text evidence="1">Belongs to the UPF0587 family.</text>
</comment>
<dbReference type="EMBL" id="GDRN01091551">
    <property type="protein sequence ID" value="JAI60264.1"/>
    <property type="molecule type" value="Transcribed_RNA"/>
</dbReference>
<dbReference type="AlphaFoldDB" id="A0A0N7ZB00"/>
<reference evidence="4" key="1">
    <citation type="submission" date="2015-09" db="EMBL/GenBank/DDBJ databases">
        <title>Scylla olivacea transcriptome.</title>
        <authorList>
            <person name="Ikhwanuddin M."/>
        </authorList>
    </citation>
    <scope>NUCLEOTIDE SEQUENCE</scope>
</reference>
<protein>
    <recommendedName>
        <fullName evidence="5">CXXC motif containing zinc binding protein</fullName>
    </recommendedName>
</protein>
<organism evidence="4">
    <name type="scientific">Scylla olivacea</name>
    <name type="common">Orange mud crab</name>
    <name type="synonym">Cancer olivacea</name>
    <dbReference type="NCBI Taxonomy" id="85551"/>
    <lineage>
        <taxon>Eukaryota</taxon>
        <taxon>Metazoa</taxon>
        <taxon>Ecdysozoa</taxon>
        <taxon>Arthropoda</taxon>
        <taxon>Crustacea</taxon>
        <taxon>Multicrustacea</taxon>
        <taxon>Malacostraca</taxon>
        <taxon>Eumalacostraca</taxon>
        <taxon>Eucarida</taxon>
        <taxon>Decapoda</taxon>
        <taxon>Pleocyemata</taxon>
        <taxon>Brachyura</taxon>
        <taxon>Eubrachyura</taxon>
        <taxon>Portunoidea</taxon>
        <taxon>Portunidae</taxon>
        <taxon>Portuninae</taxon>
        <taxon>Scylla</taxon>
    </lineage>
</organism>
<dbReference type="InterPro" id="IPR008584">
    <property type="entry name" value="CXXC_Zn-binding_euk"/>
</dbReference>
<sequence>MPVSQVHVRAQLENVTNLQAPGDDFQYCIKTKCGSCGEVSERWQYVSGDERVDVPHSRGSCNMTVKCKLCGRVNTLDVQTDKKQKYTHDDVPKFKVIISFECRGLSVVDFQFGKGWQCEGVDSKTPFTDLDLDEDWCDYDEEANCPVGITELEYKVT</sequence>
<dbReference type="PANTHER" id="PTHR12857">
    <property type="entry name" value="CXXC MOTIF CONTAINING ZINC BINDING PROTEIN"/>
    <property type="match status" value="1"/>
</dbReference>
<evidence type="ECO:0000313" key="4">
    <source>
        <dbReference type="EMBL" id="JAI60264.1"/>
    </source>
</evidence>
<keyword evidence="2" id="KW-0479">Metal-binding</keyword>
<evidence type="ECO:0008006" key="5">
    <source>
        <dbReference type="Google" id="ProtNLM"/>
    </source>
</evidence>